<dbReference type="EMBL" id="JAAKFY010000018">
    <property type="protein sequence ID" value="KAF3843367.1"/>
    <property type="molecule type" value="Genomic_DNA"/>
</dbReference>
<feature type="domain" description="TIR" evidence="26">
    <location>
        <begin position="649"/>
        <end position="805"/>
    </location>
</feature>
<evidence type="ECO:0000256" key="20">
    <source>
        <dbReference type="ARBA" id="ARBA00023319"/>
    </source>
</evidence>
<evidence type="ECO:0000256" key="5">
    <source>
        <dbReference type="ARBA" id="ARBA00009752"/>
    </source>
</evidence>
<dbReference type="GO" id="GO:0016787">
    <property type="term" value="F:hydrolase activity"/>
    <property type="evidence" value="ECO:0007669"/>
    <property type="project" value="UniProtKB-KW"/>
</dbReference>
<dbReference type="Proteomes" id="UP000518266">
    <property type="component" value="Unassembled WGS sequence"/>
</dbReference>
<evidence type="ECO:0000256" key="2">
    <source>
        <dbReference type="ARBA" id="ARBA00004279"/>
    </source>
</evidence>
<keyword evidence="16" id="KW-1015">Disulfide bond</keyword>
<dbReference type="Gene3D" id="2.60.40.10">
    <property type="entry name" value="Immunoglobulins"/>
    <property type="match status" value="3"/>
</dbReference>
<keyword evidence="12" id="KW-0378">Hydrolase</keyword>
<dbReference type="PROSITE" id="PS50835">
    <property type="entry name" value="IG_LIKE"/>
    <property type="match status" value="3"/>
</dbReference>
<dbReference type="InterPro" id="IPR015621">
    <property type="entry name" value="IL-1_rcpt_fam"/>
</dbReference>
<reference evidence="28 29" key="1">
    <citation type="submission" date="2020-03" db="EMBL/GenBank/DDBJ databases">
        <title>Dissostichus mawsoni Genome sequencing and assembly.</title>
        <authorList>
            <person name="Park H."/>
        </authorList>
    </citation>
    <scope>NUCLEOTIDE SEQUENCE [LARGE SCALE GENOMIC DNA]</scope>
    <source>
        <strain evidence="28">DM0001</strain>
        <tissue evidence="28">Muscle</tissue>
    </source>
</reference>
<comment type="subcellular location">
    <subcellularLocation>
        <location evidence="1">Cell membrane</location>
        <topology evidence="1">Single-pass type I membrane protein</topology>
    </subcellularLocation>
    <subcellularLocation>
        <location evidence="3">Cell projection</location>
        <location evidence="3">Axon</location>
    </subcellularLocation>
    <subcellularLocation>
        <location evidence="2">Cell projection</location>
        <location evidence="2">Dendrite</location>
    </subcellularLocation>
    <subcellularLocation>
        <location evidence="4">Cytoplasm</location>
    </subcellularLocation>
</comment>
<name>A0A7J5Y3Y8_DISMA</name>
<evidence type="ECO:0000256" key="16">
    <source>
        <dbReference type="ARBA" id="ARBA00023157"/>
    </source>
</evidence>
<keyword evidence="20" id="KW-0393">Immunoglobulin domain</keyword>
<evidence type="ECO:0000256" key="17">
    <source>
        <dbReference type="ARBA" id="ARBA00023170"/>
    </source>
</evidence>
<evidence type="ECO:0000256" key="10">
    <source>
        <dbReference type="ARBA" id="ARBA00022729"/>
    </source>
</evidence>
<evidence type="ECO:0000256" key="1">
    <source>
        <dbReference type="ARBA" id="ARBA00004251"/>
    </source>
</evidence>
<evidence type="ECO:0000313" key="28">
    <source>
        <dbReference type="EMBL" id="KAF3843367.1"/>
    </source>
</evidence>
<evidence type="ECO:0000256" key="8">
    <source>
        <dbReference type="ARBA" id="ARBA00022490"/>
    </source>
</evidence>
<dbReference type="SUPFAM" id="SSF52200">
    <property type="entry name" value="Toll/Interleukin receptor TIR domain"/>
    <property type="match status" value="1"/>
</dbReference>
<evidence type="ECO:0000256" key="4">
    <source>
        <dbReference type="ARBA" id="ARBA00004496"/>
    </source>
</evidence>
<dbReference type="PROSITE" id="PS50104">
    <property type="entry name" value="TIR"/>
    <property type="match status" value="1"/>
</dbReference>
<dbReference type="PANTHER" id="PTHR11890">
    <property type="entry name" value="INTERLEUKIN-1 RECEPTOR FAMILY MEMBER"/>
    <property type="match status" value="1"/>
</dbReference>
<dbReference type="InterPro" id="IPR013151">
    <property type="entry name" value="Immunoglobulin_dom"/>
</dbReference>
<evidence type="ECO:0000256" key="22">
    <source>
        <dbReference type="ARBA" id="ARBA00045735"/>
    </source>
</evidence>
<protein>
    <recommendedName>
        <fullName evidence="6">Interleukin-1 receptor accessory protein-like 1</fullName>
    </recommendedName>
    <alternativeName>
        <fullName evidence="21">X-linked interleukin-1 receptor accessory protein-like 1</fullName>
    </alternativeName>
</protein>
<dbReference type="FunFam" id="2.60.40.10:FF:000188">
    <property type="entry name" value="Interleukin-1 receptor accessory protein-like 1"/>
    <property type="match status" value="1"/>
</dbReference>
<evidence type="ECO:0000256" key="23">
    <source>
        <dbReference type="ARBA" id="ARBA00057129"/>
    </source>
</evidence>
<dbReference type="SMART" id="SM00255">
    <property type="entry name" value="TIR"/>
    <property type="match status" value="1"/>
</dbReference>
<dbReference type="GO" id="GO:0045920">
    <property type="term" value="P:negative regulation of exocytosis"/>
    <property type="evidence" value="ECO:0007669"/>
    <property type="project" value="TreeGrafter"/>
</dbReference>
<dbReference type="GO" id="GO:0030425">
    <property type="term" value="C:dendrite"/>
    <property type="evidence" value="ECO:0007669"/>
    <property type="project" value="UniProtKB-SubCell"/>
</dbReference>
<dbReference type="Pfam" id="PF01582">
    <property type="entry name" value="TIR"/>
    <property type="match status" value="1"/>
</dbReference>
<evidence type="ECO:0000256" key="12">
    <source>
        <dbReference type="ARBA" id="ARBA00022801"/>
    </source>
</evidence>
<comment type="similarity">
    <text evidence="5">Belongs to the interleukin-1 receptor family.</text>
</comment>
<dbReference type="InterPro" id="IPR013783">
    <property type="entry name" value="Ig-like_fold"/>
</dbReference>
<evidence type="ECO:0000256" key="7">
    <source>
        <dbReference type="ARBA" id="ARBA00022475"/>
    </source>
</evidence>
<comment type="function">
    <text evidence="22">May regulate secretion and presynaptic differentiation through inhibition of the activity of N-type voltage-gated calcium channel. May activate the MAP kinase JNK. Plays a role in neurite outgrowth. During dendritic spine formation can bidirectionally induce pre- and post-synaptic differentiation of neurons by trans-synaptically binding to PTPRD.</text>
</comment>
<keyword evidence="7" id="KW-1003">Cell membrane</keyword>
<dbReference type="GO" id="GO:0030424">
    <property type="term" value="C:axon"/>
    <property type="evidence" value="ECO:0007669"/>
    <property type="project" value="UniProtKB-SubCell"/>
</dbReference>
<evidence type="ECO:0000256" key="21">
    <source>
        <dbReference type="ARBA" id="ARBA00032846"/>
    </source>
</evidence>
<feature type="domain" description="Ig-like" evidence="27">
    <location>
        <begin position="209"/>
        <end position="300"/>
    </location>
</feature>
<evidence type="ECO:0000256" key="18">
    <source>
        <dbReference type="ARBA" id="ARBA00023180"/>
    </source>
</evidence>
<keyword evidence="11" id="KW-0677">Repeat</keyword>
<dbReference type="InterPro" id="IPR003598">
    <property type="entry name" value="Ig_sub2"/>
</dbReference>
<evidence type="ECO:0000256" key="11">
    <source>
        <dbReference type="ARBA" id="ARBA00022737"/>
    </source>
</evidence>
<organism evidence="28 29">
    <name type="scientific">Dissostichus mawsoni</name>
    <name type="common">Antarctic cod</name>
    <dbReference type="NCBI Taxonomy" id="36200"/>
    <lineage>
        <taxon>Eukaryota</taxon>
        <taxon>Metazoa</taxon>
        <taxon>Chordata</taxon>
        <taxon>Craniata</taxon>
        <taxon>Vertebrata</taxon>
        <taxon>Euteleostomi</taxon>
        <taxon>Actinopterygii</taxon>
        <taxon>Neopterygii</taxon>
        <taxon>Teleostei</taxon>
        <taxon>Neoteleostei</taxon>
        <taxon>Acanthomorphata</taxon>
        <taxon>Eupercaria</taxon>
        <taxon>Perciformes</taxon>
        <taxon>Notothenioidei</taxon>
        <taxon>Nototheniidae</taxon>
        <taxon>Dissostichus</taxon>
    </lineage>
</organism>
<dbReference type="GO" id="GO:0007399">
    <property type="term" value="P:nervous system development"/>
    <property type="evidence" value="ECO:0007669"/>
    <property type="project" value="UniProtKB-ARBA"/>
</dbReference>
<sequence>MTDNGQVPTHTLKRKTVEADTSVTSFLSPGQVRDLALVLVLQSLPCLLSFPLSISVAASPPPPPPPPSILLFSLHPHTSADQPAQALQGFRKKEKDPQNCRFPPQAHSCEDGGKMRPPSTLLILLYVTLSKGVKVVSKRGSVLTISPPALSCNVHFSIQSSHQQPDCSLSDPWCIVGMTEQGAAVLESGRAVDGCTDWSVDYLKYRVLQGEPVRLKCALFYGYIRANYSQAQSVGLSLMWYRSSGLGHSDFEEPISFDGVRMSKEEDAIWFRPADLQDVGLYSCVLRNATYCMKVSMSLTVAENDTNMCYNSNMRRNEKAELSKSKDILCPDIDDYVEAGKDPDITWSKECRPKQWRASIIQKRDILSIQDVKEDDIGNYTCEVQFGGFVVRRTTELTVTAPLTDKPPKILFPSENRITNMELQLASALPEERLKHRDTEQLYGASWQIYGSQSVHREKLVPYGKREIERKRMREGREIWDPVEEACGWAKYTIVKNTCFTTHLLLPLERAYHLLVFAGNALNLTCRAFFGYSGDVSPLIYWMKGEKFIEDLDEERIQESDSKVVKEHLGEQEVSISLTIDSLEEEDLGNYSCFVENAELMYTVELAGGLGAILLLLIFLISLYKCYKIELMLFYRRQFGSEDVDGENKDYDAYLSYTKVDPDQWSQETREEERFALEILPDVLEKHYGYKLFIPDRDLIPTGTYIEDVARCVDQSKRLIIVMTPNYVVRRGWSIFELETRLRNMLATGEIKVILIECAELRGIMNYQEVEALKHTIKTLTVIKWRGPKSNKLNSKFWKQLQYEMPFRRTEPMLSHEPALDVSEQGPFGELQTVSAISMAAATSTAMATAHPELRSTFHNTYHTTMRQKHYYRSYEYDLPPGGTLPPLSSLGNQHTYCNIPLTLLNGQRPPGKSREHSLEEAHANNAMLPLLPRETSISSVIW</sequence>
<keyword evidence="9 25" id="KW-0812">Transmembrane</keyword>
<keyword evidence="13 25" id="KW-1133">Transmembrane helix</keyword>
<keyword evidence="8" id="KW-0963">Cytoplasm</keyword>
<dbReference type="FunFam" id="3.40.50.10140:FF:000004">
    <property type="entry name" value="X-linked interleukin-1 receptor accessory protein-like 1"/>
    <property type="match status" value="1"/>
</dbReference>
<evidence type="ECO:0000256" key="24">
    <source>
        <dbReference type="SAM" id="MobiDB-lite"/>
    </source>
</evidence>
<evidence type="ECO:0000313" key="29">
    <source>
        <dbReference type="Proteomes" id="UP000518266"/>
    </source>
</evidence>
<keyword evidence="19" id="KW-0966">Cell projection</keyword>
<evidence type="ECO:0000256" key="14">
    <source>
        <dbReference type="ARBA" id="ARBA00023027"/>
    </source>
</evidence>
<feature type="domain" description="Ig-like" evidence="27">
    <location>
        <begin position="507"/>
        <end position="607"/>
    </location>
</feature>
<dbReference type="InterPro" id="IPR000157">
    <property type="entry name" value="TIR_dom"/>
</dbReference>
<dbReference type="Gene3D" id="3.40.50.10140">
    <property type="entry name" value="Toll/interleukin-1 receptor homology (TIR) domain"/>
    <property type="match status" value="1"/>
</dbReference>
<feature type="region of interest" description="Disordered" evidence="24">
    <location>
        <begin position="91"/>
        <end position="112"/>
    </location>
</feature>
<dbReference type="InterPro" id="IPR036179">
    <property type="entry name" value="Ig-like_dom_sf"/>
</dbReference>
<evidence type="ECO:0000256" key="19">
    <source>
        <dbReference type="ARBA" id="ARBA00023273"/>
    </source>
</evidence>
<dbReference type="GO" id="GO:0045202">
    <property type="term" value="C:synapse"/>
    <property type="evidence" value="ECO:0007669"/>
    <property type="project" value="UniProtKB-ARBA"/>
</dbReference>
<dbReference type="PRINTS" id="PR01537">
    <property type="entry name" value="INTRLKN1R1F"/>
</dbReference>
<dbReference type="InterPro" id="IPR007110">
    <property type="entry name" value="Ig-like_dom"/>
</dbReference>
<evidence type="ECO:0000259" key="26">
    <source>
        <dbReference type="PROSITE" id="PS50104"/>
    </source>
</evidence>
<keyword evidence="10" id="KW-0732">Signal</keyword>
<dbReference type="InterPro" id="IPR035897">
    <property type="entry name" value="Toll_tir_struct_dom_sf"/>
</dbReference>
<dbReference type="AlphaFoldDB" id="A0A7J5Y3Y8"/>
<dbReference type="Pfam" id="PF00047">
    <property type="entry name" value="ig"/>
    <property type="match status" value="1"/>
</dbReference>
<keyword evidence="29" id="KW-1185">Reference proteome</keyword>
<comment type="function">
    <text evidence="23">May regulate secretion and presynaptic differentiation through inhibition of the activity of N-type voltage-gated calcium channel. During presynaptic differentiation may regulate both synaptic vesicle accumulation in axon terminals and subsequent axon terminal remodeling.</text>
</comment>
<evidence type="ECO:0000256" key="3">
    <source>
        <dbReference type="ARBA" id="ARBA00004489"/>
    </source>
</evidence>
<dbReference type="PANTHER" id="PTHR11890:SF22">
    <property type="entry name" value="INTERLEUKIN-1 RECEPTOR ACCESSORY PROTEIN-LIKE 1"/>
    <property type="match status" value="1"/>
</dbReference>
<keyword evidence="14" id="KW-0520">NAD</keyword>
<proteinExistence type="inferred from homology"/>
<keyword evidence="15 25" id="KW-0472">Membrane</keyword>
<dbReference type="SMART" id="SM00408">
    <property type="entry name" value="IGc2"/>
    <property type="match status" value="2"/>
</dbReference>
<dbReference type="SUPFAM" id="SSF48726">
    <property type="entry name" value="Immunoglobulin"/>
    <property type="match status" value="3"/>
</dbReference>
<evidence type="ECO:0000256" key="25">
    <source>
        <dbReference type="SAM" id="Phobius"/>
    </source>
</evidence>
<keyword evidence="18" id="KW-0325">Glycoprotein</keyword>
<dbReference type="SMART" id="SM00409">
    <property type="entry name" value="IG"/>
    <property type="match status" value="3"/>
</dbReference>
<accession>A0A7J5Y3Y8</accession>
<gene>
    <name evidence="28" type="ORF">F7725_002216</name>
</gene>
<dbReference type="FunFam" id="2.60.40.10:FF:000284">
    <property type="entry name" value="interleukin-1 receptor accessory protein-like 1"/>
    <property type="match status" value="1"/>
</dbReference>
<dbReference type="InterPro" id="IPR003599">
    <property type="entry name" value="Ig_sub"/>
</dbReference>
<evidence type="ECO:0000256" key="15">
    <source>
        <dbReference type="ARBA" id="ARBA00023136"/>
    </source>
</evidence>
<feature type="transmembrane region" description="Helical" evidence="25">
    <location>
        <begin position="606"/>
        <end position="627"/>
    </location>
</feature>
<dbReference type="GO" id="GO:0005886">
    <property type="term" value="C:plasma membrane"/>
    <property type="evidence" value="ECO:0007669"/>
    <property type="project" value="UniProtKB-SubCell"/>
</dbReference>
<evidence type="ECO:0000256" key="13">
    <source>
        <dbReference type="ARBA" id="ARBA00022989"/>
    </source>
</evidence>
<feature type="domain" description="Ig-like" evidence="27">
    <location>
        <begin position="328"/>
        <end position="398"/>
    </location>
</feature>
<dbReference type="GO" id="GO:0007165">
    <property type="term" value="P:signal transduction"/>
    <property type="evidence" value="ECO:0007669"/>
    <property type="project" value="InterPro"/>
</dbReference>
<dbReference type="FunFam" id="2.60.40.10:FF:000220">
    <property type="entry name" value="X-linked interleukin-1 receptor accessory protein-like 1"/>
    <property type="match status" value="1"/>
</dbReference>
<evidence type="ECO:0000256" key="6">
    <source>
        <dbReference type="ARBA" id="ARBA00013309"/>
    </source>
</evidence>
<keyword evidence="17" id="KW-0675">Receptor</keyword>
<evidence type="ECO:0000259" key="27">
    <source>
        <dbReference type="PROSITE" id="PS50835"/>
    </source>
</evidence>
<evidence type="ECO:0000256" key="9">
    <source>
        <dbReference type="ARBA" id="ARBA00022692"/>
    </source>
</evidence>
<dbReference type="GO" id="GO:0005737">
    <property type="term" value="C:cytoplasm"/>
    <property type="evidence" value="ECO:0007669"/>
    <property type="project" value="UniProtKB-SubCell"/>
</dbReference>
<dbReference type="OrthoDB" id="9925886at2759"/>
<comment type="caution">
    <text evidence="28">The sequence shown here is derived from an EMBL/GenBank/DDBJ whole genome shotgun (WGS) entry which is preliminary data.</text>
</comment>